<dbReference type="SMART" id="SM00487">
    <property type="entry name" value="DEXDc"/>
    <property type="match status" value="1"/>
</dbReference>
<dbReference type="Gene3D" id="3.40.50.10810">
    <property type="entry name" value="Tandem AAA-ATPase domain"/>
    <property type="match status" value="1"/>
</dbReference>
<feature type="domain" description="Helicase ATP-binding" evidence="5">
    <location>
        <begin position="113"/>
        <end position="289"/>
    </location>
</feature>
<dbReference type="AlphaFoldDB" id="A0A8T7M3W2"/>
<dbReference type="PANTHER" id="PTHR45766:SF6">
    <property type="entry name" value="SWI_SNF-RELATED MATRIX-ASSOCIATED ACTIN-DEPENDENT REGULATOR OF CHROMATIN SUBFAMILY A-LIKE PROTEIN 1"/>
    <property type="match status" value="1"/>
</dbReference>
<reference evidence="8" key="2">
    <citation type="journal article" date="2024" name="Nature">
        <title>Anoxygenic phototroph of the Chloroflexota uses a type I reaction centre.</title>
        <authorList>
            <person name="Tsuji J.M."/>
            <person name="Shaw N.A."/>
            <person name="Nagashima S."/>
            <person name="Venkiteswaran J.J."/>
            <person name="Schiff S.L."/>
            <person name="Watanabe T."/>
            <person name="Fukui M."/>
            <person name="Hanada S."/>
            <person name="Tank M."/>
            <person name="Neufeld J.D."/>
        </authorList>
    </citation>
    <scope>NUCLEOTIDE SEQUENCE</scope>
    <source>
        <strain evidence="8">L227-S17</strain>
        <plasmid evidence="8 10">unnamed1</plasmid>
    </source>
</reference>
<dbReference type="SUPFAM" id="SSF52540">
    <property type="entry name" value="P-loop containing nucleoside triphosphate hydrolases"/>
    <property type="match status" value="1"/>
</dbReference>
<keyword evidence="3 7" id="KW-0347">Helicase</keyword>
<dbReference type="PROSITE" id="PS51192">
    <property type="entry name" value="HELICASE_ATP_BIND_1"/>
    <property type="match status" value="1"/>
</dbReference>
<reference evidence="7 9" key="1">
    <citation type="submission" date="2020-06" db="EMBL/GenBank/DDBJ databases">
        <title>Anoxygenic phototrophic Chloroflexota member uses a Type I reaction center.</title>
        <authorList>
            <person name="Tsuji J.M."/>
            <person name="Shaw N.A."/>
            <person name="Nagashima S."/>
            <person name="Venkiteswaran J."/>
            <person name="Schiff S.L."/>
            <person name="Hanada S."/>
            <person name="Tank M."/>
            <person name="Neufeld J.D."/>
        </authorList>
    </citation>
    <scope>NUCLEOTIDE SEQUENCE [LARGE SCALE GENOMIC DNA]</scope>
    <source>
        <strain evidence="7">L227-S17</strain>
    </source>
</reference>
<evidence type="ECO:0000256" key="2">
    <source>
        <dbReference type="ARBA" id="ARBA00022801"/>
    </source>
</evidence>
<dbReference type="InterPro" id="IPR057342">
    <property type="entry name" value="DEXDc_RapA"/>
</dbReference>
<dbReference type="EMBL" id="JACATZ010000001">
    <property type="protein sequence ID" value="NWJ46753.1"/>
    <property type="molecule type" value="Genomic_DNA"/>
</dbReference>
<keyword evidence="4" id="KW-0067">ATP-binding</keyword>
<dbReference type="GO" id="GO:0005524">
    <property type="term" value="F:ATP binding"/>
    <property type="evidence" value="ECO:0007669"/>
    <property type="project" value="UniProtKB-KW"/>
</dbReference>
<gene>
    <name evidence="7" type="ORF">HXX08_12810</name>
    <name evidence="8" type="ORF">OZ401_004786</name>
</gene>
<dbReference type="EMBL" id="CP128401">
    <property type="protein sequence ID" value="WJW69985.1"/>
    <property type="molecule type" value="Genomic_DNA"/>
</dbReference>
<evidence type="ECO:0000256" key="4">
    <source>
        <dbReference type="ARBA" id="ARBA00022840"/>
    </source>
</evidence>
<dbReference type="Pfam" id="PF00176">
    <property type="entry name" value="SNF2-rel_dom"/>
    <property type="match status" value="1"/>
</dbReference>
<dbReference type="Proteomes" id="UP000521676">
    <property type="component" value="Unassembled WGS sequence"/>
</dbReference>
<dbReference type="InterPro" id="IPR027417">
    <property type="entry name" value="P-loop_NTPase"/>
</dbReference>
<dbReference type="Pfam" id="PF00271">
    <property type="entry name" value="Helicase_C"/>
    <property type="match status" value="1"/>
</dbReference>
<evidence type="ECO:0000313" key="8">
    <source>
        <dbReference type="EMBL" id="WJW69985.1"/>
    </source>
</evidence>
<dbReference type="Proteomes" id="UP001431572">
    <property type="component" value="Plasmid unnamed1"/>
</dbReference>
<dbReference type="PROSITE" id="PS51194">
    <property type="entry name" value="HELICASE_CTER"/>
    <property type="match status" value="1"/>
</dbReference>
<evidence type="ECO:0000259" key="6">
    <source>
        <dbReference type="PROSITE" id="PS51194"/>
    </source>
</evidence>
<evidence type="ECO:0000256" key="1">
    <source>
        <dbReference type="ARBA" id="ARBA00022741"/>
    </source>
</evidence>
<dbReference type="CDD" id="cd18793">
    <property type="entry name" value="SF2_C_SNF"/>
    <property type="match status" value="1"/>
</dbReference>
<evidence type="ECO:0000256" key="3">
    <source>
        <dbReference type="ARBA" id="ARBA00022806"/>
    </source>
</evidence>
<evidence type="ECO:0000313" key="10">
    <source>
        <dbReference type="Proteomes" id="UP001431572"/>
    </source>
</evidence>
<sequence>MSAYSVGSLVRCREREWVVLPSESDNLLLLRPLGGSEKEQIGIYLPITEALGIDKIEPATFPEPDINLTGDHTSGRLLRDATRLTFRSGAGPFRSLGRISVRPRPFQLVPLLMALRLDPVRLLIADDVGIGKTIEAGLIARELLDRGDAKRLAVLCPPHLCEQWQRELSEKFALEAVVVRSGTLAQLERTLPPGDISVYEHYPVLVVSIDFVKSDRQRDSFIRSCPELVIVDEAHTATRSSGTGGTQQRHELMRELAKNPERHLLLLTATPHSGVEDAFLSLLEQLDETFGQMDLTHLTEPERKALARHFVQRRRADVERWLGEDTPFPQRKSREVTYSLAKSPEYRKLFEDIYDFARELVKDTGGGMSGWKQRVRYWAALALLRCVMSSPAAAEATLKARLGRLPEQGLEGQTAADTDTLFAQYVLDLSEQEVTQDFEPTTVVEEGAPLMGSSEKQKLQAFVRRAKGLYGDSDPKAAVAAQEVAALIRGGYQPIVYCRYIATAEYLAGELKRRFGRQWSDLQVIAVTGASSEEEREQRVAELAESPRRVLVATDCLSEGINLQESFNAVVHYDLPWNPNRLEQREGRVDRYGQPSLEVRTVLLFGDDNPIDQAVLKVLLRKAVTIHKSLGITVPLPVDSESVVETVVRSLFKEDSRPKQLTLFDTDSQLSFEDAEGFSVDELHQSWDKAVEREKESRTRFAQHSIKPEEVAQELYETDLVLGNAATVATFVQSACERLNAPLVQVKQGTTLKNTLWRLPFSQLPLPVREKIGASFAPKRGAATPAEVLLTFDIPVSEGVHLIGRLHPLTEALAEYLLDTALEGATPPLPASRCGVIRTANVTRRTNLLLLRMRLLIESPGKTPMLAEELVVAGFEGRPGNLSWLNEETARKLLDEAIPAGNLAASEISERLSETLSWIRELKTELEAKAEKKAGALYESHRRVRQATRTGRVTVRPQLPLDVLGLYVYLPVPKGVMKDEG</sequence>
<keyword evidence="8" id="KW-0614">Plasmid</keyword>
<dbReference type="CDD" id="cd18011">
    <property type="entry name" value="DEXDc_RapA"/>
    <property type="match status" value="1"/>
</dbReference>
<evidence type="ECO:0000259" key="5">
    <source>
        <dbReference type="PROSITE" id="PS51192"/>
    </source>
</evidence>
<dbReference type="RefSeq" id="WP_341471869.1">
    <property type="nucleotide sequence ID" value="NZ_CP128401.1"/>
</dbReference>
<protein>
    <submittedName>
        <fullName evidence="7">DEAD/DEAH box helicase</fullName>
    </submittedName>
</protein>
<keyword evidence="1" id="KW-0547">Nucleotide-binding</keyword>
<geneLocation type="plasmid" evidence="8 10">
    <name>unnamed1</name>
</geneLocation>
<evidence type="ECO:0000313" key="7">
    <source>
        <dbReference type="EMBL" id="NWJ46753.1"/>
    </source>
</evidence>
<keyword evidence="2" id="KW-0378">Hydrolase</keyword>
<dbReference type="InterPro" id="IPR038718">
    <property type="entry name" value="SNF2-like_sf"/>
</dbReference>
<dbReference type="InterPro" id="IPR001650">
    <property type="entry name" value="Helicase_C-like"/>
</dbReference>
<name>A0A8T7M3W2_9CHLR</name>
<dbReference type="InterPro" id="IPR049730">
    <property type="entry name" value="SNF2/RAD54-like_C"/>
</dbReference>
<dbReference type="InterPro" id="IPR014001">
    <property type="entry name" value="Helicase_ATP-bd"/>
</dbReference>
<accession>A0A8T7M3W2</accession>
<dbReference type="SMART" id="SM00490">
    <property type="entry name" value="HELICc"/>
    <property type="match status" value="1"/>
</dbReference>
<dbReference type="Gene3D" id="3.40.50.300">
    <property type="entry name" value="P-loop containing nucleotide triphosphate hydrolases"/>
    <property type="match status" value="1"/>
</dbReference>
<organism evidence="7 9">
    <name type="scientific">Candidatus Chlorohelix allophototropha</name>
    <dbReference type="NCBI Taxonomy" id="3003348"/>
    <lineage>
        <taxon>Bacteria</taxon>
        <taxon>Bacillati</taxon>
        <taxon>Chloroflexota</taxon>
        <taxon>Chloroflexia</taxon>
        <taxon>Candidatus Chloroheliales</taxon>
        <taxon>Candidatus Chloroheliaceae</taxon>
        <taxon>Candidatus Chlorohelix</taxon>
    </lineage>
</organism>
<dbReference type="GO" id="GO:0016787">
    <property type="term" value="F:hydrolase activity"/>
    <property type="evidence" value="ECO:0007669"/>
    <property type="project" value="UniProtKB-KW"/>
</dbReference>
<feature type="domain" description="Helicase C-terminal" evidence="6">
    <location>
        <begin position="480"/>
        <end position="642"/>
    </location>
</feature>
<dbReference type="InterPro" id="IPR000330">
    <property type="entry name" value="SNF2_N"/>
</dbReference>
<proteinExistence type="predicted"/>
<evidence type="ECO:0000313" key="9">
    <source>
        <dbReference type="Proteomes" id="UP000521676"/>
    </source>
</evidence>
<dbReference type="PANTHER" id="PTHR45766">
    <property type="entry name" value="DNA ANNEALING HELICASE AND ENDONUCLEASE ZRANB3 FAMILY MEMBER"/>
    <property type="match status" value="1"/>
</dbReference>
<keyword evidence="10" id="KW-1185">Reference proteome</keyword>
<dbReference type="GO" id="GO:0004386">
    <property type="term" value="F:helicase activity"/>
    <property type="evidence" value="ECO:0007669"/>
    <property type="project" value="UniProtKB-KW"/>
</dbReference>